<evidence type="ECO:0000256" key="1">
    <source>
        <dbReference type="ARBA" id="ARBA00023004"/>
    </source>
</evidence>
<dbReference type="Pfam" id="PF04023">
    <property type="entry name" value="FeoA"/>
    <property type="match status" value="1"/>
</dbReference>
<reference evidence="3 4" key="1">
    <citation type="submission" date="2009-09" db="EMBL/GenBank/DDBJ databases">
        <authorList>
            <person name="Weinstock G."/>
            <person name="Sodergren E."/>
            <person name="Clifton S."/>
            <person name="Fulton L."/>
            <person name="Fulton B."/>
            <person name="Courtney L."/>
            <person name="Fronick C."/>
            <person name="Harrison M."/>
            <person name="Strong C."/>
            <person name="Farmer C."/>
            <person name="Delahaunty K."/>
            <person name="Markovic C."/>
            <person name="Hall O."/>
            <person name="Minx P."/>
            <person name="Tomlinson C."/>
            <person name="Mitreva M."/>
            <person name="Nelson J."/>
            <person name="Hou S."/>
            <person name="Wollam A."/>
            <person name="Pepin K.H."/>
            <person name="Johnson M."/>
            <person name="Bhonagiri V."/>
            <person name="Nash W.E."/>
            <person name="Warren W."/>
            <person name="Chinwalla A."/>
            <person name="Mardis E.R."/>
            <person name="Wilson R.K."/>
        </authorList>
    </citation>
    <scope>NUCLEOTIDE SEQUENCE [LARGE SCALE GENOMIC DNA]</scope>
    <source>
        <strain evidence="4">ATCC 35185 / DSM 20758 / VPI D19B-28</strain>
    </source>
</reference>
<gene>
    <name evidence="3" type="ORF">SELSPUOL_02107</name>
</gene>
<evidence type="ECO:0000313" key="3">
    <source>
        <dbReference type="EMBL" id="EEX76580.1"/>
    </source>
</evidence>
<dbReference type="Gene3D" id="2.30.30.90">
    <property type="match status" value="1"/>
</dbReference>
<evidence type="ECO:0000313" key="4">
    <source>
        <dbReference type="Proteomes" id="UP000003505"/>
    </source>
</evidence>
<dbReference type="STRING" id="546271.Selsp_0564"/>
<dbReference type="InterPro" id="IPR038157">
    <property type="entry name" value="FeoA_core_dom"/>
</dbReference>
<organism evidence="3 4">
    <name type="scientific">Selenomonas sputigena (strain ATCC 35185 / DSM 20758 / CCUG 44933 / VPI D19B-28)</name>
    <dbReference type="NCBI Taxonomy" id="546271"/>
    <lineage>
        <taxon>Bacteria</taxon>
        <taxon>Bacillati</taxon>
        <taxon>Bacillota</taxon>
        <taxon>Negativicutes</taxon>
        <taxon>Selenomonadales</taxon>
        <taxon>Selenomonadaceae</taxon>
        <taxon>Selenomonas</taxon>
    </lineage>
</organism>
<dbReference type="SUPFAM" id="SSF50037">
    <property type="entry name" value="C-terminal domain of transcriptional repressors"/>
    <property type="match status" value="1"/>
</dbReference>
<dbReference type="InterPro" id="IPR008988">
    <property type="entry name" value="Transcriptional_repressor_C"/>
</dbReference>
<dbReference type="GO" id="GO:0046914">
    <property type="term" value="F:transition metal ion binding"/>
    <property type="evidence" value="ECO:0007669"/>
    <property type="project" value="InterPro"/>
</dbReference>
<dbReference type="PANTHER" id="PTHR42954">
    <property type="entry name" value="FE(2+) TRANSPORT PROTEIN A"/>
    <property type="match status" value="1"/>
</dbReference>
<dbReference type="SMART" id="SM00899">
    <property type="entry name" value="FeoA"/>
    <property type="match status" value="1"/>
</dbReference>
<dbReference type="InterPro" id="IPR007167">
    <property type="entry name" value="Fe-transptr_FeoA-like"/>
</dbReference>
<sequence length="84" mass="9130">MEVRNMTLKDGKTGMSLRVDKVGDSELKQRLMTMGLIPGTRIKVLPSAPMGDPMAIGLRSYNLALRRADAEKIEVTEIKEGAGA</sequence>
<dbReference type="EMBL" id="ACKP02000048">
    <property type="protein sequence ID" value="EEX76580.1"/>
    <property type="molecule type" value="Genomic_DNA"/>
</dbReference>
<evidence type="ECO:0000259" key="2">
    <source>
        <dbReference type="SMART" id="SM00899"/>
    </source>
</evidence>
<keyword evidence="1" id="KW-0408">Iron</keyword>
<name>C9LXA3_SELS3</name>
<dbReference type="Proteomes" id="UP000003505">
    <property type="component" value="Unassembled WGS sequence"/>
</dbReference>
<feature type="domain" description="Ferrous iron transporter FeoA-like" evidence="2">
    <location>
        <begin position="6"/>
        <end position="77"/>
    </location>
</feature>
<accession>C9LXA3</accession>
<comment type="caution">
    <text evidence="3">The sequence shown here is derived from an EMBL/GenBank/DDBJ whole genome shotgun (WGS) entry which is preliminary data.</text>
</comment>
<proteinExistence type="predicted"/>
<dbReference type="eggNOG" id="COG1918">
    <property type="taxonomic scope" value="Bacteria"/>
</dbReference>
<dbReference type="AlphaFoldDB" id="C9LXA3"/>
<protein>
    <submittedName>
        <fullName evidence="3">FeoA domain protein</fullName>
    </submittedName>
</protein>
<dbReference type="InterPro" id="IPR052713">
    <property type="entry name" value="FeoA"/>
</dbReference>
<dbReference type="PANTHER" id="PTHR42954:SF2">
    <property type="entry name" value="FE(2+) TRANSPORT PROTEIN A"/>
    <property type="match status" value="1"/>
</dbReference>